<dbReference type="SUPFAM" id="SSF53448">
    <property type="entry name" value="Nucleotide-diphospho-sugar transferases"/>
    <property type="match status" value="1"/>
</dbReference>
<dbReference type="RefSeq" id="WP_211332415.1">
    <property type="nucleotide sequence ID" value="NZ_RKHO01000001.1"/>
</dbReference>
<sequence>MRSADRTWPVLAPEPEVQPEPLRIAPSMSVVVAAYQAERTLAAALDSALAQTLPPLEVVVCDDGSTDDTAAVLERYAGRVLVVRQDNGGEAAAKNAAVEAASGDFVVVLDADDVFEAERLEALTWLAVRRPDLDVLTTDAVVEADGREVRRAYHPGWTFPVEDQRAEILSRNFVLGLAAVRRERWLEVGGFDRSLSRATDWDFWLRLVLGGSRVGLVDAPLARYQLATGTLSSDRIGVVRARVVVLERADARDDLAPHERAVVGAALRRERLDLTVRSAVASLSGSPAAARRAHLRLAVHPGLSPGGRVRAVVGVVAPARLAARRRRRGDGRVEIGSGLWVQPLD</sequence>
<dbReference type="InterPro" id="IPR050834">
    <property type="entry name" value="Glycosyltransf_2"/>
</dbReference>
<gene>
    <name evidence="2" type="ORF">EDD33_0963</name>
</gene>
<evidence type="ECO:0000259" key="1">
    <source>
        <dbReference type="Pfam" id="PF00535"/>
    </source>
</evidence>
<dbReference type="Proteomes" id="UP000281738">
    <property type="component" value="Unassembled WGS sequence"/>
</dbReference>
<accession>A0A3N2CRY6</accession>
<dbReference type="InterPro" id="IPR001173">
    <property type="entry name" value="Glyco_trans_2-like"/>
</dbReference>
<dbReference type="PANTHER" id="PTHR43685:SF2">
    <property type="entry name" value="GLYCOSYLTRANSFERASE 2-LIKE DOMAIN-CONTAINING PROTEIN"/>
    <property type="match status" value="1"/>
</dbReference>
<feature type="domain" description="Glycosyltransferase 2-like" evidence="1">
    <location>
        <begin position="29"/>
        <end position="161"/>
    </location>
</feature>
<keyword evidence="3" id="KW-1185">Reference proteome</keyword>
<proteinExistence type="predicted"/>
<dbReference type="Gene3D" id="3.90.550.10">
    <property type="entry name" value="Spore Coat Polysaccharide Biosynthesis Protein SpsA, Chain A"/>
    <property type="match status" value="1"/>
</dbReference>
<name>A0A3N2CRY6_9ACTN</name>
<dbReference type="AlphaFoldDB" id="A0A3N2CRY6"/>
<evidence type="ECO:0000313" key="2">
    <source>
        <dbReference type="EMBL" id="ROR90128.1"/>
    </source>
</evidence>
<dbReference type="InterPro" id="IPR029044">
    <property type="entry name" value="Nucleotide-diphossugar_trans"/>
</dbReference>
<evidence type="ECO:0000313" key="3">
    <source>
        <dbReference type="Proteomes" id="UP000281738"/>
    </source>
</evidence>
<reference evidence="2 3" key="1">
    <citation type="submission" date="2018-11" db="EMBL/GenBank/DDBJ databases">
        <title>Sequencing the genomes of 1000 actinobacteria strains.</title>
        <authorList>
            <person name="Klenk H.-P."/>
        </authorList>
    </citation>
    <scope>NUCLEOTIDE SEQUENCE [LARGE SCALE GENOMIC DNA]</scope>
    <source>
        <strain evidence="2 3">DSM 12652</strain>
    </source>
</reference>
<keyword evidence="2" id="KW-0808">Transferase</keyword>
<organism evidence="2 3">
    <name type="scientific">Nocardioides aurantiacus</name>
    <dbReference type="NCBI Taxonomy" id="86796"/>
    <lineage>
        <taxon>Bacteria</taxon>
        <taxon>Bacillati</taxon>
        <taxon>Actinomycetota</taxon>
        <taxon>Actinomycetes</taxon>
        <taxon>Propionibacteriales</taxon>
        <taxon>Nocardioidaceae</taxon>
        <taxon>Nocardioides</taxon>
    </lineage>
</organism>
<comment type="caution">
    <text evidence="2">The sequence shown here is derived from an EMBL/GenBank/DDBJ whole genome shotgun (WGS) entry which is preliminary data.</text>
</comment>
<dbReference type="EMBL" id="RKHO01000001">
    <property type="protein sequence ID" value="ROR90128.1"/>
    <property type="molecule type" value="Genomic_DNA"/>
</dbReference>
<dbReference type="Pfam" id="PF00535">
    <property type="entry name" value="Glycos_transf_2"/>
    <property type="match status" value="1"/>
</dbReference>
<dbReference type="GO" id="GO:0016740">
    <property type="term" value="F:transferase activity"/>
    <property type="evidence" value="ECO:0007669"/>
    <property type="project" value="UniProtKB-KW"/>
</dbReference>
<dbReference type="PANTHER" id="PTHR43685">
    <property type="entry name" value="GLYCOSYLTRANSFERASE"/>
    <property type="match status" value="1"/>
</dbReference>
<protein>
    <submittedName>
        <fullName evidence="2">Glycosyl transferase family 2</fullName>
    </submittedName>
</protein>